<dbReference type="Pfam" id="PF19891">
    <property type="entry name" value="DUF6364"/>
    <property type="match status" value="1"/>
</dbReference>
<comment type="caution">
    <text evidence="1">The sequence shown here is derived from an EMBL/GenBank/DDBJ whole genome shotgun (WGS) entry which is preliminary data.</text>
</comment>
<gene>
    <name evidence="1" type="ORF">GCM10007377_11790</name>
</gene>
<reference evidence="1" key="1">
    <citation type="journal article" date="2014" name="Int. J. Syst. Evol. Microbiol.">
        <title>Complete genome sequence of Corynebacterium casei LMG S-19264T (=DSM 44701T), isolated from a smear-ripened cheese.</title>
        <authorList>
            <consortium name="US DOE Joint Genome Institute (JGI-PGF)"/>
            <person name="Walter F."/>
            <person name="Albersmeier A."/>
            <person name="Kalinowski J."/>
            <person name="Ruckert C."/>
        </authorList>
    </citation>
    <scope>NUCLEOTIDE SEQUENCE</scope>
    <source>
        <strain evidence="1">CCM 8606</strain>
    </source>
</reference>
<name>A0A8J3AIY5_9BIFI</name>
<keyword evidence="2" id="KW-1185">Reference proteome</keyword>
<dbReference type="Proteomes" id="UP000619536">
    <property type="component" value="Unassembled WGS sequence"/>
</dbReference>
<dbReference type="AlphaFoldDB" id="A0A8J3AIY5"/>
<accession>A0A8J3AIY5</accession>
<organism evidence="1 2">
    <name type="scientific">Galliscardovia ingluviei</name>
    <dbReference type="NCBI Taxonomy" id="1769422"/>
    <lineage>
        <taxon>Bacteria</taxon>
        <taxon>Bacillati</taxon>
        <taxon>Actinomycetota</taxon>
        <taxon>Actinomycetes</taxon>
        <taxon>Bifidobacteriales</taxon>
        <taxon>Bifidobacteriaceae</taxon>
        <taxon>Galliscardovia</taxon>
    </lineage>
</organism>
<proteinExistence type="predicted"/>
<evidence type="ECO:0000313" key="2">
    <source>
        <dbReference type="Proteomes" id="UP000619536"/>
    </source>
</evidence>
<reference evidence="1" key="2">
    <citation type="submission" date="2020-09" db="EMBL/GenBank/DDBJ databases">
        <authorList>
            <person name="Sun Q."/>
            <person name="Sedlacek I."/>
        </authorList>
    </citation>
    <scope>NUCLEOTIDE SEQUENCE</scope>
    <source>
        <strain evidence="1">CCM 8606</strain>
    </source>
</reference>
<sequence length="79" mass="8820">MASTAVTLYLDERTVTSAKQFAQYSGKSLSEIVDSYLRSIDADSRQIQKLSPTVRKLIGIGRGSADSALEYKEYLRSRQ</sequence>
<dbReference type="InterPro" id="IPR045944">
    <property type="entry name" value="DUF6364"/>
</dbReference>
<evidence type="ECO:0000313" key="1">
    <source>
        <dbReference type="EMBL" id="GGI14609.1"/>
    </source>
</evidence>
<dbReference type="EMBL" id="BMDH01000002">
    <property type="protein sequence ID" value="GGI14609.1"/>
    <property type="molecule type" value="Genomic_DNA"/>
</dbReference>
<protein>
    <submittedName>
        <fullName evidence="1">Uncharacterized protein</fullName>
    </submittedName>
</protein>
<dbReference type="RefSeq" id="WP_188355308.1">
    <property type="nucleotide sequence ID" value="NZ_BMDH01000002.1"/>
</dbReference>